<dbReference type="InterPro" id="IPR001789">
    <property type="entry name" value="Sig_transdc_resp-reg_receiver"/>
</dbReference>
<dbReference type="GO" id="GO:0000160">
    <property type="term" value="P:phosphorelay signal transduction system"/>
    <property type="evidence" value="ECO:0007669"/>
    <property type="project" value="InterPro"/>
</dbReference>
<protein>
    <submittedName>
        <fullName evidence="6">LuxR family two component transcriptional regulator</fullName>
    </submittedName>
</protein>
<dbReference type="InterPro" id="IPR051015">
    <property type="entry name" value="EvgA-like"/>
</dbReference>
<dbReference type="SUPFAM" id="SSF52172">
    <property type="entry name" value="CheY-like"/>
    <property type="match status" value="1"/>
</dbReference>
<sequence length="249" mass="26914">MFDAGRRSAAVRAIPKIFDVPGEEADHPDPNRLRAAKGGRTALIADDDEFFRMALGVILTQRLGFSEVIEATSLDDAVDLLSRHDEIALGVFDLDMPGMKSASSLRAVREEFADLKITVISGSRRRDDILMALTSGVHGYVPKSLGATQIFHALSMVLEGLIYVPQSITMIEVEEAREPAPVRPTLEGLTPRQKEVLELLVLGKSNKEIARRLDLGEGTVKVHMSALFRNLGTASRSATAALGGKLLGG</sequence>
<evidence type="ECO:0000313" key="7">
    <source>
        <dbReference type="Proteomes" id="UP000248916"/>
    </source>
</evidence>
<dbReference type="GO" id="GO:0003677">
    <property type="term" value="F:DNA binding"/>
    <property type="evidence" value="ECO:0007669"/>
    <property type="project" value="UniProtKB-KW"/>
</dbReference>
<accession>A0A2W7MZ77</accession>
<dbReference type="AlphaFoldDB" id="A0A2W7MZ77"/>
<proteinExistence type="predicted"/>
<dbReference type="InterPro" id="IPR058245">
    <property type="entry name" value="NreC/VraR/RcsB-like_REC"/>
</dbReference>
<dbReference type="PRINTS" id="PR00038">
    <property type="entry name" value="HTHLUXR"/>
</dbReference>
<dbReference type="InterPro" id="IPR011006">
    <property type="entry name" value="CheY-like_superfamily"/>
</dbReference>
<keyword evidence="1 3" id="KW-0597">Phosphoprotein</keyword>
<dbReference type="InterPro" id="IPR016032">
    <property type="entry name" value="Sig_transdc_resp-reg_C-effctor"/>
</dbReference>
<keyword evidence="2" id="KW-0238">DNA-binding</keyword>
<dbReference type="SMART" id="SM00448">
    <property type="entry name" value="REC"/>
    <property type="match status" value="1"/>
</dbReference>
<feature type="domain" description="Response regulatory" evidence="5">
    <location>
        <begin position="41"/>
        <end position="158"/>
    </location>
</feature>
<dbReference type="Pfam" id="PF00196">
    <property type="entry name" value="GerE"/>
    <property type="match status" value="1"/>
</dbReference>
<evidence type="ECO:0000259" key="4">
    <source>
        <dbReference type="PROSITE" id="PS50043"/>
    </source>
</evidence>
<dbReference type="PROSITE" id="PS50110">
    <property type="entry name" value="RESPONSE_REGULATORY"/>
    <property type="match status" value="1"/>
</dbReference>
<reference evidence="6 7" key="1">
    <citation type="submission" date="2018-06" db="EMBL/GenBank/DDBJ databases">
        <title>Genomic Encyclopedia of Archaeal and Bacterial Type Strains, Phase II (KMG-II): from individual species to whole genera.</title>
        <authorList>
            <person name="Goeker M."/>
        </authorList>
    </citation>
    <scope>NUCLEOTIDE SEQUENCE [LARGE SCALE GENOMIC DNA]</scope>
    <source>
        <strain evidence="6 7">DSM 22009</strain>
    </source>
</reference>
<dbReference type="Proteomes" id="UP000248916">
    <property type="component" value="Unassembled WGS sequence"/>
</dbReference>
<dbReference type="InterPro" id="IPR000792">
    <property type="entry name" value="Tscrpt_reg_LuxR_C"/>
</dbReference>
<dbReference type="Gene3D" id="3.40.50.2300">
    <property type="match status" value="1"/>
</dbReference>
<evidence type="ECO:0000256" key="2">
    <source>
        <dbReference type="ARBA" id="ARBA00023125"/>
    </source>
</evidence>
<dbReference type="PANTHER" id="PTHR45566:SF1">
    <property type="entry name" value="HTH-TYPE TRANSCRIPTIONAL REGULATOR YHJB-RELATED"/>
    <property type="match status" value="1"/>
</dbReference>
<keyword evidence="7" id="KW-1185">Reference proteome</keyword>
<dbReference type="PROSITE" id="PS50043">
    <property type="entry name" value="HTH_LUXR_2"/>
    <property type="match status" value="1"/>
</dbReference>
<dbReference type="CDD" id="cd06170">
    <property type="entry name" value="LuxR_C_like"/>
    <property type="match status" value="1"/>
</dbReference>
<dbReference type="Gene3D" id="1.10.10.10">
    <property type="entry name" value="Winged helix-like DNA-binding domain superfamily/Winged helix DNA-binding domain"/>
    <property type="match status" value="1"/>
</dbReference>
<dbReference type="InterPro" id="IPR036388">
    <property type="entry name" value="WH-like_DNA-bd_sf"/>
</dbReference>
<dbReference type="GO" id="GO:0006355">
    <property type="term" value="P:regulation of DNA-templated transcription"/>
    <property type="evidence" value="ECO:0007669"/>
    <property type="project" value="InterPro"/>
</dbReference>
<dbReference type="Pfam" id="PF00072">
    <property type="entry name" value="Response_reg"/>
    <property type="match status" value="1"/>
</dbReference>
<gene>
    <name evidence="6" type="ORF">LX81_03338</name>
</gene>
<evidence type="ECO:0000259" key="5">
    <source>
        <dbReference type="PROSITE" id="PS50110"/>
    </source>
</evidence>
<dbReference type="RefSeq" id="WP_111538409.1">
    <property type="nucleotide sequence ID" value="NZ_QKZL01000019.1"/>
</dbReference>
<dbReference type="SMART" id="SM00421">
    <property type="entry name" value="HTH_LUXR"/>
    <property type="match status" value="1"/>
</dbReference>
<dbReference type="EMBL" id="QKZL01000019">
    <property type="protein sequence ID" value="PZX13110.1"/>
    <property type="molecule type" value="Genomic_DNA"/>
</dbReference>
<dbReference type="PANTHER" id="PTHR45566">
    <property type="entry name" value="HTH-TYPE TRANSCRIPTIONAL REGULATOR YHJB-RELATED"/>
    <property type="match status" value="1"/>
</dbReference>
<evidence type="ECO:0000256" key="1">
    <source>
        <dbReference type="ARBA" id="ARBA00022553"/>
    </source>
</evidence>
<dbReference type="CDD" id="cd17535">
    <property type="entry name" value="REC_NarL-like"/>
    <property type="match status" value="1"/>
</dbReference>
<dbReference type="SUPFAM" id="SSF46894">
    <property type="entry name" value="C-terminal effector domain of the bipartite response regulators"/>
    <property type="match status" value="1"/>
</dbReference>
<evidence type="ECO:0000313" key="6">
    <source>
        <dbReference type="EMBL" id="PZX13110.1"/>
    </source>
</evidence>
<name>A0A2W7MZ77_9RHOB</name>
<feature type="modified residue" description="4-aspartylphosphate" evidence="3">
    <location>
        <position position="93"/>
    </location>
</feature>
<evidence type="ECO:0000256" key="3">
    <source>
        <dbReference type="PROSITE-ProRule" id="PRU00169"/>
    </source>
</evidence>
<dbReference type="OrthoDB" id="9814495at2"/>
<comment type="caution">
    <text evidence="6">The sequence shown here is derived from an EMBL/GenBank/DDBJ whole genome shotgun (WGS) entry which is preliminary data.</text>
</comment>
<organism evidence="6 7">
    <name type="scientific">Palleronia aestuarii</name>
    <dbReference type="NCBI Taxonomy" id="568105"/>
    <lineage>
        <taxon>Bacteria</taxon>
        <taxon>Pseudomonadati</taxon>
        <taxon>Pseudomonadota</taxon>
        <taxon>Alphaproteobacteria</taxon>
        <taxon>Rhodobacterales</taxon>
        <taxon>Roseobacteraceae</taxon>
        <taxon>Palleronia</taxon>
    </lineage>
</organism>
<feature type="domain" description="HTH luxR-type" evidence="4">
    <location>
        <begin position="182"/>
        <end position="247"/>
    </location>
</feature>